<evidence type="ECO:0000256" key="4">
    <source>
        <dbReference type="SAM" id="MobiDB-lite"/>
    </source>
</evidence>
<dbReference type="EMBL" id="CP059319">
    <property type="protein sequence ID" value="QTH24251.1"/>
    <property type="molecule type" value="Genomic_DNA"/>
</dbReference>
<dbReference type="Pfam" id="PF01520">
    <property type="entry name" value="Amidase_3"/>
    <property type="match status" value="1"/>
</dbReference>
<evidence type="ECO:0000256" key="1">
    <source>
        <dbReference type="ARBA" id="ARBA00001561"/>
    </source>
</evidence>
<sequence>MPETGFSQRLVLALCALLLSFLPTALHAAATVSGVEIGATSVTLRFDQPVATASAFMLSGPRRIAVDLPGARMGRVTASGGLIAATRHGQYDPDTARVVFELSRAAIVSDATFSTDHRALTLTLKPVDESLFARAVRKGRQLFGLDDKPVDTRSAQRGGITVPLDPPRPLPVPAITGARGTKRPLVVIDAGHGGHDPGSQSTDGRYKEKDIALQIARAIRDELAESGRVRVALTRGDDRFLVLGERREIARRLKADLFISVHADSAVNTAARGASIYTLSEVASDRVAAQLAAKENRADILNGIDLGGENNEVSSILLDLAQRETMNISSQFATLLQREMSPTIHFKDDAHRFAGLIVLKAPDVPSVLLETGYISNQDDLGLLLSSQYRRNIAIGVRKAVEIHFARRLAGE</sequence>
<evidence type="ECO:0000313" key="7">
    <source>
        <dbReference type="EMBL" id="QTH24251.1"/>
    </source>
</evidence>
<evidence type="ECO:0000256" key="2">
    <source>
        <dbReference type="ARBA" id="ARBA00011901"/>
    </source>
</evidence>
<feature type="region of interest" description="Disordered" evidence="4">
    <location>
        <begin position="147"/>
        <end position="176"/>
    </location>
</feature>
<feature type="domain" description="MurNAc-LAA" evidence="6">
    <location>
        <begin position="247"/>
        <end position="401"/>
    </location>
</feature>
<keyword evidence="3" id="KW-0378">Hydrolase</keyword>
<dbReference type="RefSeq" id="WP_012050031.1">
    <property type="nucleotide sequence ID" value="NZ_CP059319.1"/>
</dbReference>
<dbReference type="PANTHER" id="PTHR30404">
    <property type="entry name" value="N-ACETYLMURAMOYL-L-ALANINE AMIDASE"/>
    <property type="match status" value="1"/>
</dbReference>
<feature type="chain" id="PRO_5036847157" description="N-acetylmuramoyl-L-alanine amidase" evidence="5">
    <location>
        <begin position="29"/>
        <end position="411"/>
    </location>
</feature>
<dbReference type="InterPro" id="IPR050695">
    <property type="entry name" value="N-acetylmuramoyl_amidase_3"/>
</dbReference>
<dbReference type="GO" id="GO:0008745">
    <property type="term" value="F:N-acetylmuramoyl-L-alanine amidase activity"/>
    <property type="evidence" value="ECO:0007669"/>
    <property type="project" value="UniProtKB-EC"/>
</dbReference>
<accession>A0A975D8K5</accession>
<dbReference type="CDD" id="cd02696">
    <property type="entry name" value="MurNAc-LAA"/>
    <property type="match status" value="1"/>
</dbReference>
<name>A0A975D8K5_9SPHN</name>
<protein>
    <recommendedName>
        <fullName evidence="2">N-acetylmuramoyl-L-alanine amidase</fullName>
        <ecNumber evidence="2">3.5.1.28</ecNumber>
    </recommendedName>
</protein>
<dbReference type="GO" id="GO:0030288">
    <property type="term" value="C:outer membrane-bounded periplasmic space"/>
    <property type="evidence" value="ECO:0007669"/>
    <property type="project" value="TreeGrafter"/>
</dbReference>
<reference evidence="7" key="2">
    <citation type="submission" date="2021-04" db="EMBL/GenBank/DDBJ databases">
        <title>Isolation and genomic analysis of the ibuprofen-degrading bacterium Sphingomonas strain MPO218.</title>
        <authorList>
            <person name="Aulestia M."/>
            <person name="Flores A."/>
            <person name="Mangas E.L."/>
            <person name="Perez-Pulido A.J."/>
            <person name="Santero E."/>
            <person name="Camacho E.M."/>
        </authorList>
    </citation>
    <scope>NUCLEOTIDE SEQUENCE</scope>
    <source>
        <strain evidence="7">MPO218</strain>
    </source>
</reference>
<evidence type="ECO:0000256" key="3">
    <source>
        <dbReference type="ARBA" id="ARBA00022801"/>
    </source>
</evidence>
<evidence type="ECO:0000313" key="8">
    <source>
        <dbReference type="Proteomes" id="UP000664914"/>
    </source>
</evidence>
<dbReference type="InterPro" id="IPR002508">
    <property type="entry name" value="MurNAc-LAA_cat"/>
</dbReference>
<dbReference type="AlphaFoldDB" id="A0A975D8K5"/>
<evidence type="ECO:0000256" key="5">
    <source>
        <dbReference type="SAM" id="SignalP"/>
    </source>
</evidence>
<dbReference type="Gene3D" id="3.40.630.40">
    <property type="entry name" value="Zn-dependent exopeptidases"/>
    <property type="match status" value="1"/>
</dbReference>
<reference evidence="7" key="1">
    <citation type="submission" date="2020-07" db="EMBL/GenBank/DDBJ databases">
        <authorList>
            <person name="Camacho E."/>
        </authorList>
    </citation>
    <scope>NUCLEOTIDE SEQUENCE</scope>
    <source>
        <strain evidence="7">MPO218</strain>
    </source>
</reference>
<gene>
    <name evidence="7" type="ORF">HRJ34_12500</name>
</gene>
<dbReference type="Gene3D" id="2.60.40.3500">
    <property type="match status" value="1"/>
</dbReference>
<dbReference type="SMART" id="SM00646">
    <property type="entry name" value="Ami_3"/>
    <property type="match status" value="1"/>
</dbReference>
<proteinExistence type="predicted"/>
<dbReference type="PANTHER" id="PTHR30404:SF0">
    <property type="entry name" value="N-ACETYLMURAMOYL-L-ALANINE AMIDASE AMIC"/>
    <property type="match status" value="1"/>
</dbReference>
<dbReference type="Pfam" id="PF11741">
    <property type="entry name" value="AMIN"/>
    <property type="match status" value="1"/>
</dbReference>
<keyword evidence="5" id="KW-0732">Signal</keyword>
<dbReference type="Proteomes" id="UP000664914">
    <property type="component" value="Chromosome"/>
</dbReference>
<organism evidence="7 8">
    <name type="scientific">Rhizorhabdus wittichii</name>
    <dbReference type="NCBI Taxonomy" id="160791"/>
    <lineage>
        <taxon>Bacteria</taxon>
        <taxon>Pseudomonadati</taxon>
        <taxon>Pseudomonadota</taxon>
        <taxon>Alphaproteobacteria</taxon>
        <taxon>Sphingomonadales</taxon>
        <taxon>Sphingomonadaceae</taxon>
        <taxon>Rhizorhabdus</taxon>
    </lineage>
</organism>
<feature type="signal peptide" evidence="5">
    <location>
        <begin position="1"/>
        <end position="28"/>
    </location>
</feature>
<dbReference type="SUPFAM" id="SSF53187">
    <property type="entry name" value="Zn-dependent exopeptidases"/>
    <property type="match status" value="1"/>
</dbReference>
<evidence type="ECO:0000259" key="6">
    <source>
        <dbReference type="SMART" id="SM00646"/>
    </source>
</evidence>
<comment type="catalytic activity">
    <reaction evidence="1">
        <text>Hydrolyzes the link between N-acetylmuramoyl residues and L-amino acid residues in certain cell-wall glycopeptides.</text>
        <dbReference type="EC" id="3.5.1.28"/>
    </reaction>
</comment>
<dbReference type="OMA" id="DMFISVH"/>
<dbReference type="EC" id="3.5.1.28" evidence="2"/>
<dbReference type="InterPro" id="IPR021731">
    <property type="entry name" value="AMIN_dom"/>
</dbReference>
<dbReference type="GO" id="GO:0009253">
    <property type="term" value="P:peptidoglycan catabolic process"/>
    <property type="evidence" value="ECO:0007669"/>
    <property type="project" value="InterPro"/>
</dbReference>